<dbReference type="PANTHER" id="PTHR44757">
    <property type="entry name" value="DIGUANYLATE CYCLASE DGCP"/>
    <property type="match status" value="1"/>
</dbReference>
<dbReference type="RefSeq" id="WP_176788447.1">
    <property type="nucleotide sequence ID" value="NZ_JABXWR010000001.1"/>
</dbReference>
<dbReference type="InterPro" id="IPR052155">
    <property type="entry name" value="Biofilm_reg_signaling"/>
</dbReference>
<dbReference type="InterPro" id="IPR000014">
    <property type="entry name" value="PAS"/>
</dbReference>
<dbReference type="InterPro" id="IPR035965">
    <property type="entry name" value="PAS-like_dom_sf"/>
</dbReference>
<proteinExistence type="predicted"/>
<gene>
    <name evidence="3" type="ORF">HWN36_05515</name>
</gene>
<feature type="domain" description="PAS" evidence="1">
    <location>
        <begin position="587"/>
        <end position="658"/>
    </location>
</feature>
<dbReference type="OrthoDB" id="3369at2157"/>
<protein>
    <submittedName>
        <fullName evidence="3">PAS domain S-box protein</fullName>
    </submittedName>
</protein>
<accession>A0A7K4HPE7</accession>
<dbReference type="Pfam" id="PF08448">
    <property type="entry name" value="PAS_4"/>
    <property type="match status" value="4"/>
</dbReference>
<dbReference type="EMBL" id="JABXWR010000001">
    <property type="protein sequence ID" value="NVO66780.1"/>
    <property type="molecule type" value="Genomic_DNA"/>
</dbReference>
<reference evidence="3 4" key="1">
    <citation type="submission" date="2020-06" db="EMBL/GenBank/DDBJ databases">
        <title>Methanofollis fontis sp. nov., a methanogen isolated from marine sediments near a cold seep at Four-Way Closure Ridge offshore southwestern Taiwan.</title>
        <authorList>
            <person name="Chen S.-C."/>
            <person name="Teng N.-H."/>
            <person name="Lin Y.-S."/>
            <person name="Lai M.-C."/>
            <person name="Chen H.-H."/>
            <person name="Wang C.-C."/>
        </authorList>
    </citation>
    <scope>NUCLEOTIDE SEQUENCE [LARGE SCALE GENOMIC DNA]</scope>
    <source>
        <strain evidence="3 4">DSM 2702</strain>
    </source>
</reference>
<dbReference type="SUPFAM" id="SSF46785">
    <property type="entry name" value="Winged helix' DNA-binding domain"/>
    <property type="match status" value="1"/>
</dbReference>
<dbReference type="InterPro" id="IPR036390">
    <property type="entry name" value="WH_DNA-bd_sf"/>
</dbReference>
<dbReference type="PROSITE" id="PS50112">
    <property type="entry name" value="PAS"/>
    <property type="match status" value="3"/>
</dbReference>
<dbReference type="Gene3D" id="1.10.10.10">
    <property type="entry name" value="Winged helix-like DNA-binding domain superfamily/Winged helix DNA-binding domain"/>
    <property type="match status" value="1"/>
</dbReference>
<feature type="domain" description="PAC" evidence="2">
    <location>
        <begin position="262"/>
        <end position="314"/>
    </location>
</feature>
<evidence type="ECO:0000313" key="4">
    <source>
        <dbReference type="Proteomes" id="UP000570823"/>
    </source>
</evidence>
<evidence type="ECO:0000259" key="1">
    <source>
        <dbReference type="PROSITE" id="PS50112"/>
    </source>
</evidence>
<dbReference type="AlphaFoldDB" id="A0A7K4HPE7"/>
<feature type="domain" description="PAS" evidence="1">
    <location>
        <begin position="322"/>
        <end position="370"/>
    </location>
</feature>
<dbReference type="SMART" id="SM00091">
    <property type="entry name" value="PAS"/>
    <property type="match status" value="4"/>
</dbReference>
<dbReference type="InterPro" id="IPR036388">
    <property type="entry name" value="WH-like_DNA-bd_sf"/>
</dbReference>
<name>A0A7K4HPE7_9EURY</name>
<dbReference type="Gene3D" id="3.30.450.20">
    <property type="entry name" value="PAS domain"/>
    <property type="match status" value="4"/>
</dbReference>
<dbReference type="PROSITE" id="PS50113">
    <property type="entry name" value="PAC"/>
    <property type="match status" value="2"/>
</dbReference>
<comment type="caution">
    <text evidence="3">The sequence shown here is derived from an EMBL/GenBank/DDBJ whole genome shotgun (WGS) entry which is preliminary data.</text>
</comment>
<dbReference type="NCBIfam" id="TIGR00229">
    <property type="entry name" value="sensory_box"/>
    <property type="match status" value="4"/>
</dbReference>
<evidence type="ECO:0000259" key="2">
    <source>
        <dbReference type="PROSITE" id="PS50113"/>
    </source>
</evidence>
<dbReference type="SUPFAM" id="SSF55781">
    <property type="entry name" value="GAF domain-like"/>
    <property type="match status" value="1"/>
</dbReference>
<dbReference type="PANTHER" id="PTHR44757:SF2">
    <property type="entry name" value="BIOFILM ARCHITECTURE MAINTENANCE PROTEIN MBAA"/>
    <property type="match status" value="1"/>
</dbReference>
<dbReference type="InterPro" id="IPR000700">
    <property type="entry name" value="PAS-assoc_C"/>
</dbReference>
<dbReference type="SUPFAM" id="SSF55785">
    <property type="entry name" value="PYP-like sensor domain (PAS domain)"/>
    <property type="match status" value="4"/>
</dbReference>
<keyword evidence="4" id="KW-1185">Reference proteome</keyword>
<sequence>MRPYPEEITKIIARLKANPRGMSVTDLSRDLAINRNTTSRYLDMLLIAGEVEMRTYGKAKVFYPSQRVPLSAMINFSSDGVAILDRTLTVVQANDRILEIVRAGRDDVIGKPIGESRLSAFDHPLIRARIEDALGGDDVVEEVRFLRTGGELYFRMKILPTAFNDGSPGITIILEDITSQKLAEEALRAEEAKFRALVEDINDIIWNVDDDWTFSYVSPKSFDLLGYAPDEMVGRSLLDFVPAPEQERLSERLAGLLDRPFSLLPIPLLHRSGKSLVFEASGTPDFDEIGDFGGYRMVARDVTERHQAERRVRGWKSFLHCIVQNIPDMVFVREIAGGKYVFFNRAAEAFVGGAPGRLAGKEEGEIFGPDLVPLITCGEAEMLLKQIPVECPAMPVVFQNGETHHLQTKKIPIAGDRGEMKYVLTIVRDITDHVRADALLADQRDLAEALGSASDLRAALSICLDAAMQAAGVDAAAVYAVREEGRLERVAAFGLSAEAAARAEQIDGDEAGALIGGRAAAFPGDEDLRGTVTFTIVHGGMPVAVLVAGSRLTGLIPAAGVQALETIAAQAANVAGRILAQESVRIERDRAERYLDVAGVMIAGIRTDGTIERMNLTGCLALGYAETDLVGKNWFKTLVPARLRPRLEANFRRLMEGASPTPGEEKGSLLARDGCEIGVLWRNTIVRDHDGRITGLVTSGLISGPPAEDVY</sequence>
<organism evidence="3 4">
    <name type="scientific">Methanofollis tationis</name>
    <dbReference type="NCBI Taxonomy" id="81417"/>
    <lineage>
        <taxon>Archaea</taxon>
        <taxon>Methanobacteriati</taxon>
        <taxon>Methanobacteriota</taxon>
        <taxon>Stenosarchaea group</taxon>
        <taxon>Methanomicrobia</taxon>
        <taxon>Methanomicrobiales</taxon>
        <taxon>Methanomicrobiaceae</taxon>
        <taxon>Methanofollis</taxon>
    </lineage>
</organism>
<dbReference type="InterPro" id="IPR013656">
    <property type="entry name" value="PAS_4"/>
</dbReference>
<evidence type="ECO:0000313" key="3">
    <source>
        <dbReference type="EMBL" id="NVO66780.1"/>
    </source>
</evidence>
<feature type="domain" description="PAC" evidence="2">
    <location>
        <begin position="387"/>
        <end position="442"/>
    </location>
</feature>
<dbReference type="Proteomes" id="UP000570823">
    <property type="component" value="Unassembled WGS sequence"/>
</dbReference>
<dbReference type="CDD" id="cd00130">
    <property type="entry name" value="PAS"/>
    <property type="match status" value="4"/>
</dbReference>
<feature type="domain" description="PAS" evidence="1">
    <location>
        <begin position="190"/>
        <end position="260"/>
    </location>
</feature>